<evidence type="ECO:0000313" key="6">
    <source>
        <dbReference type="EMBL" id="MBW15546.1"/>
    </source>
</evidence>
<dbReference type="PANTHER" id="PTHR22652">
    <property type="entry name" value="NUCLEOPORIN NUP43"/>
    <property type="match status" value="1"/>
</dbReference>
<dbReference type="InterPro" id="IPR036322">
    <property type="entry name" value="WD40_repeat_dom_sf"/>
</dbReference>
<keyword evidence="2 5" id="KW-0853">WD repeat</keyword>
<keyword evidence="4" id="KW-0539">Nucleus</keyword>
<dbReference type="AlphaFoldDB" id="A0A2H8TN01"/>
<dbReference type="GO" id="GO:0031080">
    <property type="term" value="C:nuclear pore outer ring"/>
    <property type="evidence" value="ECO:0007669"/>
    <property type="project" value="TreeGrafter"/>
</dbReference>
<dbReference type="PROSITE" id="PS50082">
    <property type="entry name" value="WD_REPEATS_2"/>
    <property type="match status" value="1"/>
</dbReference>
<keyword evidence="3" id="KW-0677">Repeat</keyword>
<dbReference type="InterPro" id="IPR015943">
    <property type="entry name" value="WD40/YVTN_repeat-like_dom_sf"/>
</dbReference>
<dbReference type="SUPFAM" id="SSF50978">
    <property type="entry name" value="WD40 repeat-like"/>
    <property type="match status" value="1"/>
</dbReference>
<sequence length="357" mass="40229">MSNVGTFAEFIGSKVNKVRWKPDDLMASTMFVTGSWDNEKDNALDLWELTSENENYAKDFPPKLLDRVQQNGNVTQIRFLDNKFVAVSTDNGSVKVYRIIGENEDSNIRLNEVMAWETLHSFGKGQRCSCKDLAVCNYTLATVGDDYKLNVISLNTKQIHQVLEGISSSPLTCICFLTDAEVLCCNSLSQMKLWDLRVATSSITANINNFTQTQVPITCVAQHPSQKHFIFTGSEEGDVGVWDMRTNSLLTTMSSGDASSLTEIAFHPLEPDHLFTCSFGGRLLQWSSKKSYMCRIDPGDMEYSNFWVNTDKVKTRLSINDVIQPIYMPINSLDIQKQQLICGADNEAVYFQRNLKL</sequence>
<accession>A0A2H8TN01</accession>
<dbReference type="Gene3D" id="2.130.10.10">
    <property type="entry name" value="YVTN repeat-like/Quinoprotein amine dehydrogenase"/>
    <property type="match status" value="1"/>
</dbReference>
<dbReference type="OrthoDB" id="9890280at2759"/>
<dbReference type="Pfam" id="PF00400">
    <property type="entry name" value="WD40"/>
    <property type="match status" value="1"/>
</dbReference>
<reference evidence="6" key="1">
    <citation type="submission" date="2017-10" db="EMBL/GenBank/DDBJ databases">
        <title>Transcriptome Assembly of Sugarcane Aphid Adults.</title>
        <authorList>
            <person name="Scully E.D."/>
            <person name="Palmer N.A."/>
            <person name="Geib S.M."/>
            <person name="Sarath G."/>
            <person name="Sattler S.E."/>
        </authorList>
    </citation>
    <scope>NUCLEOTIDE SEQUENCE</scope>
    <source>
        <tissue evidence="6">Whole body</tissue>
    </source>
</reference>
<evidence type="ECO:0000256" key="4">
    <source>
        <dbReference type="ARBA" id="ARBA00023242"/>
    </source>
</evidence>
<evidence type="ECO:0000256" key="5">
    <source>
        <dbReference type="PROSITE-ProRule" id="PRU00221"/>
    </source>
</evidence>
<dbReference type="SMART" id="SM00320">
    <property type="entry name" value="WD40"/>
    <property type="match status" value="5"/>
</dbReference>
<organism evidence="6">
    <name type="scientific">Melanaphis sacchari</name>
    <dbReference type="NCBI Taxonomy" id="742174"/>
    <lineage>
        <taxon>Eukaryota</taxon>
        <taxon>Metazoa</taxon>
        <taxon>Ecdysozoa</taxon>
        <taxon>Arthropoda</taxon>
        <taxon>Hexapoda</taxon>
        <taxon>Insecta</taxon>
        <taxon>Pterygota</taxon>
        <taxon>Neoptera</taxon>
        <taxon>Paraneoptera</taxon>
        <taxon>Hemiptera</taxon>
        <taxon>Sternorrhyncha</taxon>
        <taxon>Aphidomorpha</taxon>
        <taxon>Aphidoidea</taxon>
        <taxon>Aphididae</taxon>
        <taxon>Aphidini</taxon>
        <taxon>Melanaphis</taxon>
    </lineage>
</organism>
<dbReference type="PANTHER" id="PTHR22652:SF0">
    <property type="entry name" value="NUCLEOPORIN NUP43"/>
    <property type="match status" value="1"/>
</dbReference>
<evidence type="ECO:0000256" key="3">
    <source>
        <dbReference type="ARBA" id="ARBA00022737"/>
    </source>
</evidence>
<evidence type="ECO:0000256" key="2">
    <source>
        <dbReference type="ARBA" id="ARBA00022574"/>
    </source>
</evidence>
<comment type="subcellular location">
    <subcellularLocation>
        <location evidence="1">Nucleus</location>
    </subcellularLocation>
</comment>
<dbReference type="InterPro" id="IPR001680">
    <property type="entry name" value="WD40_rpt"/>
</dbReference>
<proteinExistence type="predicted"/>
<feature type="repeat" description="WD" evidence="5">
    <location>
        <begin position="210"/>
        <end position="252"/>
    </location>
</feature>
<gene>
    <name evidence="6" type="primary">NUP43_1</name>
</gene>
<protein>
    <submittedName>
        <fullName evidence="6">Nucleoporin Nup43</fullName>
    </submittedName>
</protein>
<evidence type="ECO:0000256" key="1">
    <source>
        <dbReference type="ARBA" id="ARBA00004123"/>
    </source>
</evidence>
<name>A0A2H8TN01_9HEMI</name>
<dbReference type="EMBL" id="GFXV01003741">
    <property type="protein sequence ID" value="MBW15546.1"/>
    <property type="molecule type" value="Transcribed_RNA"/>
</dbReference>